<dbReference type="InterPro" id="IPR011701">
    <property type="entry name" value="MFS"/>
</dbReference>
<evidence type="ECO:0000256" key="6">
    <source>
        <dbReference type="SAM" id="Phobius"/>
    </source>
</evidence>
<evidence type="ECO:0000313" key="9">
    <source>
        <dbReference type="Proteomes" id="UP000000263"/>
    </source>
</evidence>
<feature type="transmembrane region" description="Helical" evidence="6">
    <location>
        <begin position="51"/>
        <end position="72"/>
    </location>
</feature>
<feature type="transmembrane region" description="Helical" evidence="6">
    <location>
        <begin position="327"/>
        <end position="349"/>
    </location>
</feature>
<feature type="transmembrane region" description="Helical" evidence="6">
    <location>
        <begin position="391"/>
        <end position="414"/>
    </location>
</feature>
<keyword evidence="4 6" id="KW-1133">Transmembrane helix</keyword>
<dbReference type="Proteomes" id="UP000000263">
    <property type="component" value="Chromosome"/>
</dbReference>
<dbReference type="GO" id="GO:0005886">
    <property type="term" value="C:plasma membrane"/>
    <property type="evidence" value="ECO:0007669"/>
    <property type="project" value="UniProtKB-SubCell"/>
</dbReference>
<evidence type="ECO:0000256" key="3">
    <source>
        <dbReference type="ARBA" id="ARBA00022692"/>
    </source>
</evidence>
<feature type="transmembrane region" description="Helical" evidence="6">
    <location>
        <begin position="298"/>
        <end position="315"/>
    </location>
</feature>
<keyword evidence="3 6" id="KW-0812">Transmembrane</keyword>
<evidence type="ECO:0000256" key="2">
    <source>
        <dbReference type="ARBA" id="ARBA00022448"/>
    </source>
</evidence>
<accession>A7NR90</accession>
<dbReference type="AlphaFoldDB" id="A7NR90"/>
<dbReference type="EMBL" id="CP000804">
    <property type="protein sequence ID" value="ABU60086.1"/>
    <property type="molecule type" value="Genomic_DNA"/>
</dbReference>
<comment type="subcellular location">
    <subcellularLocation>
        <location evidence="1">Cell membrane</location>
        <topology evidence="1">Multi-pass membrane protein</topology>
    </subcellularLocation>
</comment>
<proteinExistence type="predicted"/>
<feature type="domain" description="Major facilitator superfamily (MFS) profile" evidence="7">
    <location>
        <begin position="18"/>
        <end position="418"/>
    </location>
</feature>
<dbReference type="SUPFAM" id="SSF103473">
    <property type="entry name" value="MFS general substrate transporter"/>
    <property type="match status" value="1"/>
</dbReference>
<dbReference type="CDD" id="cd17328">
    <property type="entry name" value="MFS_spinster_like"/>
    <property type="match status" value="1"/>
</dbReference>
<feature type="transmembrane region" description="Helical" evidence="6">
    <location>
        <begin position="228"/>
        <end position="250"/>
    </location>
</feature>
<dbReference type="PANTHER" id="PTHR23505">
    <property type="entry name" value="SPINSTER"/>
    <property type="match status" value="1"/>
</dbReference>
<dbReference type="InterPro" id="IPR044770">
    <property type="entry name" value="MFS_spinster-like"/>
</dbReference>
<dbReference type="PANTHER" id="PTHR23505:SF79">
    <property type="entry name" value="PROTEIN SPINSTER"/>
    <property type="match status" value="1"/>
</dbReference>
<dbReference type="HOGENOM" id="CLU_001265_5_12_0"/>
<dbReference type="STRING" id="383372.Rcas_4054"/>
<evidence type="ECO:0000259" key="7">
    <source>
        <dbReference type="PROSITE" id="PS50850"/>
    </source>
</evidence>
<name>A7NR90_ROSCS</name>
<feature type="transmembrane region" description="Helical" evidence="6">
    <location>
        <begin position="141"/>
        <end position="164"/>
    </location>
</feature>
<gene>
    <name evidence="8" type="ordered locus">Rcas_4054</name>
</gene>
<dbReference type="InterPro" id="IPR036259">
    <property type="entry name" value="MFS_trans_sf"/>
</dbReference>
<keyword evidence="2" id="KW-0813">Transport</keyword>
<keyword evidence="9" id="KW-1185">Reference proteome</keyword>
<evidence type="ECO:0000256" key="4">
    <source>
        <dbReference type="ARBA" id="ARBA00022989"/>
    </source>
</evidence>
<dbReference type="Pfam" id="PF07690">
    <property type="entry name" value="MFS_1"/>
    <property type="match status" value="1"/>
</dbReference>
<evidence type="ECO:0000313" key="8">
    <source>
        <dbReference type="EMBL" id="ABU60086.1"/>
    </source>
</evidence>
<dbReference type="eggNOG" id="COG2814">
    <property type="taxonomic scope" value="Bacteria"/>
</dbReference>
<dbReference type="KEGG" id="rca:Rcas_4054"/>
<keyword evidence="5 6" id="KW-0472">Membrane</keyword>
<dbReference type="Gene3D" id="1.20.1250.20">
    <property type="entry name" value="MFS general substrate transporter like domains"/>
    <property type="match status" value="1"/>
</dbReference>
<organism evidence="8 9">
    <name type="scientific">Roseiflexus castenholzii (strain DSM 13941 / HLO8)</name>
    <dbReference type="NCBI Taxonomy" id="383372"/>
    <lineage>
        <taxon>Bacteria</taxon>
        <taxon>Bacillati</taxon>
        <taxon>Chloroflexota</taxon>
        <taxon>Chloroflexia</taxon>
        <taxon>Chloroflexales</taxon>
        <taxon>Roseiflexineae</taxon>
        <taxon>Roseiflexaceae</taxon>
        <taxon>Roseiflexus</taxon>
    </lineage>
</organism>
<feature type="transmembrane region" description="Helical" evidence="6">
    <location>
        <begin position="262"/>
        <end position="286"/>
    </location>
</feature>
<evidence type="ECO:0000256" key="5">
    <source>
        <dbReference type="ARBA" id="ARBA00023136"/>
    </source>
</evidence>
<protein>
    <submittedName>
        <fullName evidence="8">Major facilitator superfamily MFS_1</fullName>
    </submittedName>
</protein>
<evidence type="ECO:0000256" key="1">
    <source>
        <dbReference type="ARBA" id="ARBA00004651"/>
    </source>
</evidence>
<reference evidence="8 9" key="1">
    <citation type="submission" date="2007-08" db="EMBL/GenBank/DDBJ databases">
        <title>Complete sequence of Roseiflexus castenholzii DSM 13941.</title>
        <authorList>
            <consortium name="US DOE Joint Genome Institute"/>
            <person name="Copeland A."/>
            <person name="Lucas S."/>
            <person name="Lapidus A."/>
            <person name="Barry K."/>
            <person name="Glavina del Rio T."/>
            <person name="Dalin E."/>
            <person name="Tice H."/>
            <person name="Pitluck S."/>
            <person name="Thompson L.S."/>
            <person name="Brettin T."/>
            <person name="Bruce D."/>
            <person name="Detter J.C."/>
            <person name="Han C."/>
            <person name="Tapia R."/>
            <person name="Schmutz J."/>
            <person name="Larimer F."/>
            <person name="Land M."/>
            <person name="Hauser L."/>
            <person name="Kyrpides N."/>
            <person name="Mikhailova N."/>
            <person name="Bryant D.A."/>
            <person name="Hanada S."/>
            <person name="Tsukatani Y."/>
            <person name="Richardson P."/>
        </authorList>
    </citation>
    <scope>NUCLEOTIDE SEQUENCE [LARGE SCALE GENOMIC DNA]</scope>
    <source>
        <strain evidence="9">DSM 13941 / HLO8</strain>
    </source>
</reference>
<feature type="transmembrane region" description="Helical" evidence="6">
    <location>
        <begin position="12"/>
        <end position="31"/>
    </location>
</feature>
<dbReference type="InterPro" id="IPR020846">
    <property type="entry name" value="MFS_dom"/>
</dbReference>
<dbReference type="GO" id="GO:0022857">
    <property type="term" value="F:transmembrane transporter activity"/>
    <property type="evidence" value="ECO:0007669"/>
    <property type="project" value="InterPro"/>
</dbReference>
<sequence>MSEIAMMHTPRSGYRWFVIAVFFCFMLLHQADKLLIGPLTPAIMDEFGITMTQMGAVTTGALVVASILYPIWGYLYDRFARARLLALASFIWGATTWLSAIARTYPTFLAARASTGIDDSSYPGMYALVADYFGPNLRGKVYGLLQLAQPIGYLIGMVLALMLAPQIGWRTIFFFTGGLGIVVALVILLGVREMPRGKAEPEFEGMTEMARFRFSWAEMRAVLGKRTMWFVFLQGFAGVFPWNVITYWFFTYLARERGYDESSILLTVAPVILILASGSFIGGVLGDWAFKRTTRGRIIVSSIGVLMGAIFLYLAMQTPVEARTTFFVLMCLTALFMPLSSPNVIATVYDVTVPEVRSTAQAVEYFIENSGAALAPLLAGIIADMYNLQTAITWICVTAWALCFMFYLGALRYIERDHHALRDEMGRRAASFRQTMA</sequence>
<feature type="transmembrane region" description="Helical" evidence="6">
    <location>
        <begin position="171"/>
        <end position="191"/>
    </location>
</feature>
<dbReference type="PROSITE" id="PS50850">
    <property type="entry name" value="MFS"/>
    <property type="match status" value="1"/>
</dbReference>